<reference evidence="1 2" key="1">
    <citation type="journal article" date="2021" name="bioRxiv">
        <title>Chromosome-scale and haplotype-resolved genome assembly of a tetraploid potato cultivar.</title>
        <authorList>
            <person name="Sun H."/>
            <person name="Jiao W.-B."/>
            <person name="Krause K."/>
            <person name="Campoy J.A."/>
            <person name="Goel M."/>
            <person name="Folz-Donahue K."/>
            <person name="Kukat C."/>
            <person name="Huettel B."/>
            <person name="Schneeberger K."/>
        </authorList>
    </citation>
    <scope>NUCLEOTIDE SEQUENCE [LARGE SCALE GENOMIC DNA]</scope>
    <source>
        <strain evidence="1">SolTubOtavaFocal</strain>
        <tissue evidence="1">Leaves</tissue>
    </source>
</reference>
<keyword evidence="2" id="KW-1185">Reference proteome</keyword>
<accession>A0ABQ7UI52</accession>
<gene>
    <name evidence="1" type="ORF">KY290_027921</name>
</gene>
<evidence type="ECO:0000313" key="1">
    <source>
        <dbReference type="EMBL" id="KAH0748689.1"/>
    </source>
</evidence>
<dbReference type="EMBL" id="JAIVGD010000019">
    <property type="protein sequence ID" value="KAH0748689.1"/>
    <property type="molecule type" value="Genomic_DNA"/>
</dbReference>
<evidence type="ECO:0000313" key="2">
    <source>
        <dbReference type="Proteomes" id="UP000826656"/>
    </source>
</evidence>
<proteinExistence type="predicted"/>
<sequence>MSGQGLWNSICEQIARLVICPLRLVGKYLEGNLEVGGMGGVFSDSSENWVLGFMKGVPKATNNMTELCALLYRLRITVIDGDATSTSADSLLQRTEPRHRLTS</sequence>
<comment type="caution">
    <text evidence="1">The sequence shown here is derived from an EMBL/GenBank/DDBJ whole genome shotgun (WGS) entry which is preliminary data.</text>
</comment>
<organism evidence="1 2">
    <name type="scientific">Solanum tuberosum</name>
    <name type="common">Potato</name>
    <dbReference type="NCBI Taxonomy" id="4113"/>
    <lineage>
        <taxon>Eukaryota</taxon>
        <taxon>Viridiplantae</taxon>
        <taxon>Streptophyta</taxon>
        <taxon>Embryophyta</taxon>
        <taxon>Tracheophyta</taxon>
        <taxon>Spermatophyta</taxon>
        <taxon>Magnoliopsida</taxon>
        <taxon>eudicotyledons</taxon>
        <taxon>Gunneridae</taxon>
        <taxon>Pentapetalae</taxon>
        <taxon>asterids</taxon>
        <taxon>lamiids</taxon>
        <taxon>Solanales</taxon>
        <taxon>Solanaceae</taxon>
        <taxon>Solanoideae</taxon>
        <taxon>Solaneae</taxon>
        <taxon>Solanum</taxon>
    </lineage>
</organism>
<name>A0ABQ7UI52_SOLTU</name>
<dbReference type="Proteomes" id="UP000826656">
    <property type="component" value="Unassembled WGS sequence"/>
</dbReference>
<protein>
    <submittedName>
        <fullName evidence="1">Uncharacterized protein</fullName>
    </submittedName>
</protein>